<evidence type="ECO:0000256" key="11">
    <source>
        <dbReference type="ARBA" id="ARBA00048899"/>
    </source>
</evidence>
<feature type="transmembrane region" description="Helical" evidence="12">
    <location>
        <begin position="147"/>
        <end position="166"/>
    </location>
</feature>
<evidence type="ECO:0000256" key="1">
    <source>
        <dbReference type="ARBA" id="ARBA00004477"/>
    </source>
</evidence>
<evidence type="ECO:0000256" key="8">
    <source>
        <dbReference type="ARBA" id="ARBA00022989"/>
    </source>
</evidence>
<evidence type="ECO:0000256" key="7">
    <source>
        <dbReference type="ARBA" id="ARBA00022824"/>
    </source>
</evidence>
<dbReference type="GO" id="GO:0006487">
    <property type="term" value="P:protein N-linked glycosylation"/>
    <property type="evidence" value="ECO:0007669"/>
    <property type="project" value="TreeGrafter"/>
</dbReference>
<reference evidence="14 15" key="1">
    <citation type="submission" date="2014-02" db="EMBL/GenBank/DDBJ databases">
        <title>Transposable element dynamics among asymbiotic and ectomycorrhizal Amanita fungi.</title>
        <authorList>
            <consortium name="DOE Joint Genome Institute"/>
            <person name="Hess J."/>
            <person name="Skrede I."/>
            <person name="Wolfe B."/>
            <person name="LaButti K."/>
            <person name="Ohm R.A."/>
            <person name="Grigoriev I.V."/>
            <person name="Pringle A."/>
        </authorList>
    </citation>
    <scope>NUCLEOTIDE SEQUENCE [LARGE SCALE GENOMIC DNA]</scope>
    <source>
        <strain evidence="14 15">SKay4041</strain>
    </source>
</reference>
<keyword evidence="6 12" id="KW-0812">Transmembrane</keyword>
<evidence type="ECO:0000313" key="15">
    <source>
        <dbReference type="Proteomes" id="UP000242287"/>
    </source>
</evidence>
<comment type="catalytic activity">
    <reaction evidence="11">
        <text>an alpha-D-Man-(1-&gt;2)-alpha-D-Man-(1-&gt;2)-alpha-D-Man-(1-&gt;3)-[alpha-D-Man-(1-&gt;2)-alpha-D-Man-(1-&gt;3)-alpha-D-Man-(1-&gt;6)]-beta-D-Man-(1-&gt;4)-beta-D-GlcNAc-(1-&gt;4)-alpha-D-GlcNAc-diphospho-di-trans,poly-cis-dolichol + a di-trans,poly-cis-dolichyl beta-D-mannosyl phosphate = an alpha-D-Man-(1-&gt;2)-alpha-D-Man-(1-&gt;2)-alpha-D-Man-(1-&gt;3)-[alpha-D-Man-(1-&gt;2)-alpha-D-Man-(1-&gt;3)-[alpha-D-Man-(1-&gt;6)]-alpha-D-Man-(1-&gt;6)]-beta-D-Man-(1-&gt;4)-beta-D-GlcNAc-(1-&gt;4)-alpha-D-GlcNAc-diphospho-di-trans,poly-cis-dolichol + a di-trans,poly-cis-dolichyl phosphate + H(+)</text>
        <dbReference type="Rhea" id="RHEA:29535"/>
        <dbReference type="Rhea" id="RHEA-COMP:19498"/>
        <dbReference type="Rhea" id="RHEA-COMP:19501"/>
        <dbReference type="Rhea" id="RHEA-COMP:19518"/>
        <dbReference type="Rhea" id="RHEA-COMP:19519"/>
        <dbReference type="ChEBI" id="CHEBI:15378"/>
        <dbReference type="ChEBI" id="CHEBI:57683"/>
        <dbReference type="ChEBI" id="CHEBI:58211"/>
        <dbReference type="ChEBI" id="CHEBI:132517"/>
        <dbReference type="ChEBI" id="CHEBI:132519"/>
        <dbReference type="EC" id="2.4.1.260"/>
    </reaction>
    <physiologicalReaction direction="left-to-right" evidence="11">
        <dbReference type="Rhea" id="RHEA:29536"/>
    </physiologicalReaction>
</comment>
<keyword evidence="15" id="KW-1185">Reference proteome</keyword>
<dbReference type="Pfam" id="PF03901">
    <property type="entry name" value="Glyco_transf_22"/>
    <property type="match status" value="1"/>
</dbReference>
<keyword evidence="13" id="KW-0732">Signal</keyword>
<dbReference type="OrthoDB" id="19039at2759"/>
<comment type="subcellular location">
    <subcellularLocation>
        <location evidence="1 12">Endoplasmic reticulum membrane</location>
        <topology evidence="1 12">Multi-pass membrane protein</topology>
    </subcellularLocation>
</comment>
<dbReference type="STRING" id="703135.A0A2A9NNY7"/>
<organism evidence="14 15">
    <name type="scientific">Amanita thiersii Skay4041</name>
    <dbReference type="NCBI Taxonomy" id="703135"/>
    <lineage>
        <taxon>Eukaryota</taxon>
        <taxon>Fungi</taxon>
        <taxon>Dikarya</taxon>
        <taxon>Basidiomycota</taxon>
        <taxon>Agaricomycotina</taxon>
        <taxon>Agaricomycetes</taxon>
        <taxon>Agaricomycetidae</taxon>
        <taxon>Agaricales</taxon>
        <taxon>Pluteineae</taxon>
        <taxon>Amanitaceae</taxon>
        <taxon>Amanita</taxon>
    </lineage>
</organism>
<evidence type="ECO:0000256" key="10">
    <source>
        <dbReference type="ARBA" id="ARBA00044721"/>
    </source>
</evidence>
<gene>
    <name evidence="14" type="ORF">AMATHDRAFT_4369</name>
</gene>
<keyword evidence="5 14" id="KW-0808">Transferase</keyword>
<evidence type="ECO:0000313" key="14">
    <source>
        <dbReference type="EMBL" id="PFH50041.1"/>
    </source>
</evidence>
<evidence type="ECO:0000256" key="12">
    <source>
        <dbReference type="RuleBase" id="RU363075"/>
    </source>
</evidence>
<sequence>MFLDLFVLAVSWIHVLVAPYTKVEESFNLHATHDVLMYGVKPSALTRFDHFTFPGAVPRTLVGSVLLAWASIPFIAAANVLGIYTSKFDIQIIVRLVLASLNAAGLCYMRRAVARRFSVSASVFFTLLTCSQFHLPFWMGRTLPNSFAFLPTNLALGLIVGQNPIVARQSKRAHKIALGLLTFTGIIFRAEIALFLAPLTIHTVLNGILSPLEVIEVGLAVVLPSISLTTIVDSYFWQTFPLWPELHGLYYNVYQGKSADWGTSPLLTYFTKYLPKLLLSSLPLSVLGTIIDNRVRSLLIPGIQFIGLISLLGHKEWRFIIYVVPLFNIAAARGAQYLCTRKGPILRRVLILFTTSLITANVLLTVLLTLASMWNYPGGEAMALLHSLYPPTHEPPPHVHISNLAAQTGASLFLHMNSPPYVPSPLFSQMPASGAPDWIYNKTEHISAQDIILSPHISHVISERDFLGGEFVPVATIRAFDHWAVDRAALIKLKAQLVTRPWELSKIVKMIKSKKLWILERRQL</sequence>
<evidence type="ECO:0000256" key="5">
    <source>
        <dbReference type="ARBA" id="ARBA00022679"/>
    </source>
</evidence>
<evidence type="ECO:0000256" key="4">
    <source>
        <dbReference type="ARBA" id="ARBA00022676"/>
    </source>
</evidence>
<feature type="transmembrane region" description="Helical" evidence="12">
    <location>
        <begin position="217"/>
        <end position="237"/>
    </location>
</feature>
<feature type="transmembrane region" description="Helical" evidence="12">
    <location>
        <begin position="61"/>
        <end position="84"/>
    </location>
</feature>
<dbReference type="AlphaFoldDB" id="A0A2A9NNY7"/>
<evidence type="ECO:0000256" key="13">
    <source>
        <dbReference type="SAM" id="SignalP"/>
    </source>
</evidence>
<dbReference type="EMBL" id="KZ302013">
    <property type="protein sequence ID" value="PFH50041.1"/>
    <property type="molecule type" value="Genomic_DNA"/>
</dbReference>
<dbReference type="UniPathway" id="UPA00378"/>
<comment type="pathway">
    <text evidence="2">Protein modification; protein glycosylation.</text>
</comment>
<evidence type="ECO:0000256" key="9">
    <source>
        <dbReference type="ARBA" id="ARBA00023136"/>
    </source>
</evidence>
<keyword evidence="7 12" id="KW-0256">Endoplasmic reticulum</keyword>
<evidence type="ECO:0000256" key="6">
    <source>
        <dbReference type="ARBA" id="ARBA00022692"/>
    </source>
</evidence>
<dbReference type="EC" id="2.4.1.-" evidence="12"/>
<feature type="signal peptide" evidence="13">
    <location>
        <begin position="1"/>
        <end position="17"/>
    </location>
</feature>
<evidence type="ECO:0000256" key="3">
    <source>
        <dbReference type="ARBA" id="ARBA00007063"/>
    </source>
</evidence>
<keyword evidence="9 12" id="KW-0472">Membrane</keyword>
<feature type="chain" id="PRO_5012156918" description="Mannosyltransferase" evidence="13">
    <location>
        <begin position="18"/>
        <end position="524"/>
    </location>
</feature>
<dbReference type="PANTHER" id="PTHR22760">
    <property type="entry name" value="GLYCOSYLTRANSFERASE"/>
    <property type="match status" value="1"/>
</dbReference>
<dbReference type="InterPro" id="IPR005599">
    <property type="entry name" value="GPI_mannosylTrfase"/>
</dbReference>
<comment type="similarity">
    <text evidence="3 12">Belongs to the glycosyltransferase 22 family.</text>
</comment>
<feature type="transmembrane region" description="Helical" evidence="12">
    <location>
        <begin position="350"/>
        <end position="374"/>
    </location>
</feature>
<keyword evidence="4 12" id="KW-0328">Glycosyltransferase</keyword>
<protein>
    <recommendedName>
        <fullName evidence="12">Mannosyltransferase</fullName>
        <ecNumber evidence="12">2.4.1.-</ecNumber>
    </recommendedName>
</protein>
<accession>A0A2A9NNY7</accession>
<comment type="function">
    <text evidence="10">Mannosyltransferase that operates in the biosynthetic pathway of dolichol-linked oligosaccharides, the glycan precursors employed in protein asparagine (N)-glycosylation. The assembly of dolichol-linked oligosaccharides begins on the cytosolic side of the endoplasmic reticulum membrane and finishes in its lumen. The sequential addition of sugars to dolichol pyrophosphate produces dolichol-linked oligosaccharides containing fourteen sugars, including two GlcNAcs, nine mannoses and three glucoses. Once assembled, the oligosaccharide is transferred from the lipid to nascent proteins by oligosaccharyltransferases. In the lumen of the endoplasmic reticulum, adds the eighth mannose residue in an alpha-1,6 linkage onto Man(7)GlcNAc(2)-PP-dolichol to produce Man(8)GlcNAc(2)-PP-dolichol.</text>
</comment>
<feature type="transmembrane region" description="Helical" evidence="12">
    <location>
        <begin position="178"/>
        <end position="197"/>
    </location>
</feature>
<dbReference type="GO" id="GO:0052917">
    <property type="term" value="F:dol-P-Man:Man(7)GlcNAc(2)-PP-Dol alpha-1,6-mannosyltransferase activity"/>
    <property type="evidence" value="ECO:0007669"/>
    <property type="project" value="UniProtKB-EC"/>
</dbReference>
<keyword evidence="8 12" id="KW-1133">Transmembrane helix</keyword>
<dbReference type="GO" id="GO:0005789">
    <property type="term" value="C:endoplasmic reticulum membrane"/>
    <property type="evidence" value="ECO:0007669"/>
    <property type="project" value="UniProtKB-SubCell"/>
</dbReference>
<evidence type="ECO:0000256" key="2">
    <source>
        <dbReference type="ARBA" id="ARBA00004922"/>
    </source>
</evidence>
<dbReference type="PANTHER" id="PTHR22760:SF1">
    <property type="entry name" value="DOL-P-MAN:MAN(7)GLCNAC(2)-PP-DOL ALPHA-1,6-MANNOSYLTRANSFERASE"/>
    <property type="match status" value="1"/>
</dbReference>
<feature type="transmembrane region" description="Helical" evidence="12">
    <location>
        <begin position="116"/>
        <end position="135"/>
    </location>
</feature>
<dbReference type="Proteomes" id="UP000242287">
    <property type="component" value="Unassembled WGS sequence"/>
</dbReference>
<name>A0A2A9NNY7_9AGAR</name>
<proteinExistence type="inferred from homology"/>